<protein>
    <recommendedName>
        <fullName evidence="1">PIN like domain-containing protein</fullName>
    </recommendedName>
</protein>
<dbReference type="OrthoDB" id="9182727at2"/>
<keyword evidence="3" id="KW-1185">Reference proteome</keyword>
<evidence type="ECO:0000313" key="2">
    <source>
        <dbReference type="EMBL" id="AZQ37414.1"/>
    </source>
</evidence>
<accession>A0A3S9MDY0</accession>
<dbReference type="EMBL" id="CP034539">
    <property type="protein sequence ID" value="AZQ37414.1"/>
    <property type="molecule type" value="Genomic_DNA"/>
</dbReference>
<evidence type="ECO:0000259" key="1">
    <source>
        <dbReference type="Pfam" id="PF18476"/>
    </source>
</evidence>
<name>A0A3S9MDY0_9ACTN</name>
<organism evidence="2 3">
    <name type="scientific">Streptomyces cyaneochromogenes</name>
    <dbReference type="NCBI Taxonomy" id="2496836"/>
    <lineage>
        <taxon>Bacteria</taxon>
        <taxon>Bacillati</taxon>
        <taxon>Actinomycetota</taxon>
        <taxon>Actinomycetes</taxon>
        <taxon>Kitasatosporales</taxon>
        <taxon>Streptomycetaceae</taxon>
        <taxon>Streptomyces</taxon>
    </lineage>
</organism>
<feature type="domain" description="PIN like" evidence="1">
    <location>
        <begin position="37"/>
        <end position="261"/>
    </location>
</feature>
<sequence>MSQGEVSSTTGDLRYWFPGHYSPTATELEKALKEATIVLDANVLLDLYRVIPEVRAEQINAFRAAGERLWIPHRVGQEFHERRFNAIRDQAALFKVFLEEFDAIKKQAFGSLERLREACGAPQDKFSEAASSLADSISHIVRDVRALRDSSDISIASALRDDHILRAVDEILTGKVGPPLSVDEMDSVTKQADIRFDKKIPPGYCDAHKDKSRAIGDLVLWEQIIKEGERGSRAILFVTRDNKEDWVRRDREYRLGPRPELVAEMKDRAGVQFYLLRPSEFLALAQEHLGADVSKETLEAVALNVPSSPASTPRTQGMRVSVARARTLDELLEKMREDGDESSEAFESAKELIVRREQARQLVAEAGHQIRFYKAKQKSLRSYLATKPAAANLAEAELADVTKTLEGARIHARIVHEQLQQVDFEIDQFRRQLESNIQSTVDENWGPLGGEVESQLS</sequence>
<dbReference type="AlphaFoldDB" id="A0A3S9MDY0"/>
<gene>
    <name evidence="2" type="ORF">EJ357_31455</name>
</gene>
<dbReference type="Pfam" id="PF18476">
    <property type="entry name" value="PIN_8"/>
    <property type="match status" value="1"/>
</dbReference>
<reference evidence="2 3" key="1">
    <citation type="journal article" date="2019" name="Int. J. Syst. Evol. Microbiol.">
        <title>Streptomyces cyaneochromogenes sp. nov., a blue pigment-producing actinomycete from manganese-contaminated soil.</title>
        <authorList>
            <person name="Tang X."/>
            <person name="Zhao J."/>
            <person name="Li K."/>
            <person name="Chen Z."/>
            <person name="Sun Y."/>
            <person name="Gao J."/>
        </authorList>
    </citation>
    <scope>NUCLEOTIDE SEQUENCE [LARGE SCALE GENOMIC DNA]</scope>
    <source>
        <strain evidence="2 3">MK-45</strain>
    </source>
</reference>
<dbReference type="RefSeq" id="WP_126395067.1">
    <property type="nucleotide sequence ID" value="NZ_CP034539.1"/>
</dbReference>
<dbReference type="InterPro" id="IPR041578">
    <property type="entry name" value="PIN_8"/>
</dbReference>
<dbReference type="Proteomes" id="UP000280298">
    <property type="component" value="Chromosome"/>
</dbReference>
<dbReference type="KEGG" id="scya:EJ357_31455"/>
<proteinExistence type="predicted"/>
<evidence type="ECO:0000313" key="3">
    <source>
        <dbReference type="Proteomes" id="UP000280298"/>
    </source>
</evidence>